<sequence>MFKHILLPTDCTPLSLRAARVAVELARRCGATLSVLHVTRSAPSHAHRGGEAAVAEIDRAVEAQRIHATHLGEVEALAIGMGVRCSAAETEHTSPSRAIVEFADRHGCDLIVMATHGKHGLKRLVLGSQTEQVLLASDVPVLVCP</sequence>
<dbReference type="Proteomes" id="UP000518878">
    <property type="component" value="Unassembled WGS sequence"/>
</dbReference>
<evidence type="ECO:0000313" key="3">
    <source>
        <dbReference type="EMBL" id="NID14600.1"/>
    </source>
</evidence>
<feature type="domain" description="UspA" evidence="2">
    <location>
        <begin position="1"/>
        <end position="145"/>
    </location>
</feature>
<accession>A0A7X5TP24</accession>
<proteinExistence type="inferred from homology"/>
<name>A0A7X5TP24_9GAMM</name>
<dbReference type="InterPro" id="IPR014729">
    <property type="entry name" value="Rossmann-like_a/b/a_fold"/>
</dbReference>
<protein>
    <submittedName>
        <fullName evidence="3">Universal stress protein</fullName>
    </submittedName>
</protein>
<evidence type="ECO:0000256" key="1">
    <source>
        <dbReference type="ARBA" id="ARBA00008791"/>
    </source>
</evidence>
<comment type="similarity">
    <text evidence="1">Belongs to the universal stress protein A family.</text>
</comment>
<dbReference type="PANTHER" id="PTHR46268:SF6">
    <property type="entry name" value="UNIVERSAL STRESS PROTEIN UP12"/>
    <property type="match status" value="1"/>
</dbReference>
<dbReference type="InterPro" id="IPR006016">
    <property type="entry name" value="UspA"/>
</dbReference>
<reference evidence="3 4" key="1">
    <citation type="journal article" date="2006" name="Int. J. Syst. Evol. Microbiol.">
        <title>Dyella yeojuensis sp. nov., isolated from greenhouse soil in Korea.</title>
        <authorList>
            <person name="Kim B.Y."/>
            <person name="Weon H.Y."/>
            <person name="Lee K.H."/>
            <person name="Seok S.J."/>
            <person name="Kwon S.W."/>
            <person name="Go S.J."/>
            <person name="Stackebrandt E."/>
        </authorList>
    </citation>
    <scope>NUCLEOTIDE SEQUENCE [LARGE SCALE GENOMIC DNA]</scope>
    <source>
        <strain evidence="3 4">DSM 17673</strain>
    </source>
</reference>
<dbReference type="CDD" id="cd00293">
    <property type="entry name" value="USP-like"/>
    <property type="match status" value="1"/>
</dbReference>
<dbReference type="PRINTS" id="PR01438">
    <property type="entry name" value="UNVRSLSTRESS"/>
</dbReference>
<dbReference type="Gene3D" id="3.40.50.620">
    <property type="entry name" value="HUPs"/>
    <property type="match status" value="1"/>
</dbReference>
<dbReference type="RefSeq" id="WP_166698304.1">
    <property type="nucleotide sequence ID" value="NZ_JAAQTL010000001.1"/>
</dbReference>
<gene>
    <name evidence="3" type="ORF">HBF32_03865</name>
</gene>
<dbReference type="AlphaFoldDB" id="A0A7X5TP24"/>
<evidence type="ECO:0000259" key="2">
    <source>
        <dbReference type="Pfam" id="PF00582"/>
    </source>
</evidence>
<dbReference type="PANTHER" id="PTHR46268">
    <property type="entry name" value="STRESS RESPONSE PROTEIN NHAX"/>
    <property type="match status" value="1"/>
</dbReference>
<comment type="caution">
    <text evidence="3">The sequence shown here is derived from an EMBL/GenBank/DDBJ whole genome shotgun (WGS) entry which is preliminary data.</text>
</comment>
<dbReference type="SUPFAM" id="SSF52402">
    <property type="entry name" value="Adenine nucleotide alpha hydrolases-like"/>
    <property type="match status" value="1"/>
</dbReference>
<evidence type="ECO:0000313" key="4">
    <source>
        <dbReference type="Proteomes" id="UP000518878"/>
    </source>
</evidence>
<organism evidence="3 4">
    <name type="scientific">Luteibacter yeojuensis</name>
    <dbReference type="NCBI Taxonomy" id="345309"/>
    <lineage>
        <taxon>Bacteria</taxon>
        <taxon>Pseudomonadati</taxon>
        <taxon>Pseudomonadota</taxon>
        <taxon>Gammaproteobacteria</taxon>
        <taxon>Lysobacterales</taxon>
        <taxon>Rhodanobacteraceae</taxon>
        <taxon>Luteibacter</taxon>
    </lineage>
</organism>
<dbReference type="InterPro" id="IPR006015">
    <property type="entry name" value="Universal_stress_UspA"/>
</dbReference>
<keyword evidence="4" id="KW-1185">Reference proteome</keyword>
<dbReference type="EMBL" id="JAAQTL010000001">
    <property type="protein sequence ID" value="NID14600.1"/>
    <property type="molecule type" value="Genomic_DNA"/>
</dbReference>
<dbReference type="Pfam" id="PF00582">
    <property type="entry name" value="Usp"/>
    <property type="match status" value="1"/>
</dbReference>